<dbReference type="GO" id="GO:0003677">
    <property type="term" value="F:DNA binding"/>
    <property type="evidence" value="ECO:0007669"/>
    <property type="project" value="InterPro"/>
</dbReference>
<dbReference type="Pfam" id="PF08281">
    <property type="entry name" value="Sigma70_r4_2"/>
    <property type="match status" value="1"/>
</dbReference>
<protein>
    <submittedName>
        <fullName evidence="4">RNA polymerase sigma factor SigJ</fullName>
    </submittedName>
</protein>
<dbReference type="STRING" id="1486262.TM49_07305"/>
<dbReference type="EMBL" id="CP010803">
    <property type="protein sequence ID" value="AJY45540.1"/>
    <property type="molecule type" value="Genomic_DNA"/>
</dbReference>
<dbReference type="Gene3D" id="1.10.1740.10">
    <property type="match status" value="1"/>
</dbReference>
<dbReference type="Gene3D" id="3.10.450.50">
    <property type="match status" value="1"/>
</dbReference>
<dbReference type="PANTHER" id="PTHR30173">
    <property type="entry name" value="SIGMA 19 FACTOR"/>
    <property type="match status" value="1"/>
</dbReference>
<dbReference type="InterPro" id="IPR007627">
    <property type="entry name" value="RNA_pol_sigma70_r2"/>
</dbReference>
<dbReference type="AlphaFoldDB" id="A0A0D5LNM3"/>
<dbReference type="InterPro" id="IPR052704">
    <property type="entry name" value="ECF_Sigma-70_Domain"/>
</dbReference>
<feature type="domain" description="RNA polymerase sigma factor 70 region 4 type 2" evidence="3">
    <location>
        <begin position="111"/>
        <end position="161"/>
    </location>
</feature>
<dbReference type="InterPro" id="IPR013325">
    <property type="entry name" value="RNA_pol_sigma_r2"/>
</dbReference>
<dbReference type="Proteomes" id="UP000032611">
    <property type="component" value="Chromosome"/>
</dbReference>
<dbReference type="PATRIC" id="fig|1486262.3.peg.1507"/>
<dbReference type="Pfam" id="PF04542">
    <property type="entry name" value="Sigma70_r2"/>
    <property type="match status" value="1"/>
</dbReference>
<dbReference type="InterPro" id="IPR013324">
    <property type="entry name" value="RNA_pol_sigma_r3/r4-like"/>
</dbReference>
<accession>A0A0D5LNM3</accession>
<reference evidence="4 5" key="1">
    <citation type="journal article" date="2015" name="Genome Announc.">
        <title>Complete genome sequence of Martelella endophytica YC6887, which has antifungal activity associated with a halophyte.</title>
        <authorList>
            <person name="Khan A."/>
            <person name="Khan H."/>
            <person name="Chung E.J."/>
            <person name="Hossain M.T."/>
            <person name="Chung Y.R."/>
        </authorList>
    </citation>
    <scope>NUCLEOTIDE SEQUENCE [LARGE SCALE GENOMIC DNA]</scope>
    <source>
        <strain evidence="4">YC6887</strain>
    </source>
</reference>
<dbReference type="NCBIfam" id="TIGR02937">
    <property type="entry name" value="sigma70-ECF"/>
    <property type="match status" value="1"/>
</dbReference>
<evidence type="ECO:0000313" key="5">
    <source>
        <dbReference type="Proteomes" id="UP000032611"/>
    </source>
</evidence>
<dbReference type="InterPro" id="IPR036388">
    <property type="entry name" value="WH-like_DNA-bd_sf"/>
</dbReference>
<dbReference type="NCBIfam" id="NF007214">
    <property type="entry name" value="PRK09636.1"/>
    <property type="match status" value="1"/>
</dbReference>
<organism evidence="4 5">
    <name type="scientific">Martelella endophytica</name>
    <dbReference type="NCBI Taxonomy" id="1486262"/>
    <lineage>
        <taxon>Bacteria</taxon>
        <taxon>Pseudomonadati</taxon>
        <taxon>Pseudomonadota</taxon>
        <taxon>Alphaproteobacteria</taxon>
        <taxon>Hyphomicrobiales</taxon>
        <taxon>Aurantimonadaceae</taxon>
        <taxon>Martelella</taxon>
    </lineage>
</organism>
<evidence type="ECO:0000259" key="2">
    <source>
        <dbReference type="Pfam" id="PF04542"/>
    </source>
</evidence>
<evidence type="ECO:0000256" key="1">
    <source>
        <dbReference type="ARBA" id="ARBA00011344"/>
    </source>
</evidence>
<dbReference type="GO" id="GO:0006352">
    <property type="term" value="P:DNA-templated transcription initiation"/>
    <property type="evidence" value="ECO:0007669"/>
    <property type="project" value="InterPro"/>
</dbReference>
<dbReference type="InterPro" id="IPR032710">
    <property type="entry name" value="NTF2-like_dom_sf"/>
</dbReference>
<gene>
    <name evidence="4" type="ORF">TM49_07305</name>
</gene>
<dbReference type="InterPro" id="IPR013249">
    <property type="entry name" value="RNA_pol_sigma70_r4_t2"/>
</dbReference>
<dbReference type="KEGG" id="mey:TM49_07305"/>
<keyword evidence="5" id="KW-1185">Reference proteome</keyword>
<name>A0A0D5LNM3_MAREN</name>
<dbReference type="InterPro" id="IPR014284">
    <property type="entry name" value="RNA_pol_sigma-70_dom"/>
</dbReference>
<comment type="subunit">
    <text evidence="1">Interacts transiently with the RNA polymerase catalytic core formed by RpoA, RpoB, RpoC and RpoZ (2 alpha, 1 beta, 1 beta' and 1 omega subunit) to form the RNA polymerase holoenzyme that can initiate transcription.</text>
</comment>
<evidence type="ECO:0000259" key="3">
    <source>
        <dbReference type="Pfam" id="PF08281"/>
    </source>
</evidence>
<dbReference type="PANTHER" id="PTHR30173:SF43">
    <property type="entry name" value="ECF RNA POLYMERASE SIGMA FACTOR SIGI-RELATED"/>
    <property type="match status" value="1"/>
</dbReference>
<sequence length="293" mass="32439">MAPGFQRRGPMQPEAAEIFEAQRPRLLRLAYRMLGSNAEAEDMVQEAFLRWHGAEGIDNPAAWLTRTVSRLCLDQMKSARSRRETYPGTWLPEPLIEAEDDALRPDNLTLSLMMALERLSPLERAAFLLHDVFGQPLDEVAATIDRSPAATRQLASRARAHVQVDRPRYEIPRDAGAELARAFFEACKSGDASALGAMLAEGATLHSDGGGKVHAYPNVIRGADNLIRLLLGLQRKFGDQMRFLEATMIDGLPGFVSRLDGNLQTTAIEITDGRITALYVTRNPDKLSRVVPH</sequence>
<dbReference type="GO" id="GO:0016987">
    <property type="term" value="F:sigma factor activity"/>
    <property type="evidence" value="ECO:0007669"/>
    <property type="project" value="InterPro"/>
</dbReference>
<dbReference type="SUPFAM" id="SSF88659">
    <property type="entry name" value="Sigma3 and sigma4 domains of RNA polymerase sigma factors"/>
    <property type="match status" value="1"/>
</dbReference>
<dbReference type="Gene3D" id="1.10.10.10">
    <property type="entry name" value="Winged helix-like DNA-binding domain superfamily/Winged helix DNA-binding domain"/>
    <property type="match status" value="1"/>
</dbReference>
<dbReference type="SUPFAM" id="SSF88946">
    <property type="entry name" value="Sigma2 domain of RNA polymerase sigma factors"/>
    <property type="match status" value="1"/>
</dbReference>
<evidence type="ECO:0000313" key="4">
    <source>
        <dbReference type="EMBL" id="AJY45540.1"/>
    </source>
</evidence>
<feature type="domain" description="RNA polymerase sigma-70 region 2" evidence="2">
    <location>
        <begin position="19"/>
        <end position="80"/>
    </location>
</feature>
<proteinExistence type="predicted"/>
<dbReference type="SUPFAM" id="SSF54427">
    <property type="entry name" value="NTF2-like"/>
    <property type="match status" value="1"/>
</dbReference>
<dbReference type="HOGENOM" id="CLU_047691_22_0_5"/>